<keyword evidence="4" id="KW-0472">Membrane</keyword>
<keyword evidence="3" id="KW-0446">Lipid-binding</keyword>
<keyword evidence="2" id="KW-0333">Golgi apparatus</keyword>
<dbReference type="Gene3D" id="1.10.3630.10">
    <property type="entry name" value="yeast vps74-n-term truncation variant domain like"/>
    <property type="match status" value="1"/>
</dbReference>
<dbReference type="InterPro" id="IPR008628">
    <property type="entry name" value="GPP34-like"/>
</dbReference>
<comment type="caution">
    <text evidence="5">The sequence shown here is derived from an EMBL/GenBank/DDBJ whole genome shotgun (WGS) entry which is preliminary data.</text>
</comment>
<accession>A0ABW0WWE4</accession>
<dbReference type="Pfam" id="PF05719">
    <property type="entry name" value="GPP34"/>
    <property type="match status" value="1"/>
</dbReference>
<dbReference type="RefSeq" id="WP_380224207.1">
    <property type="nucleotide sequence ID" value="NZ_JBHSOF010000005.1"/>
</dbReference>
<dbReference type="InterPro" id="IPR038261">
    <property type="entry name" value="GPP34-like_sf"/>
</dbReference>
<dbReference type="PANTHER" id="PTHR12704">
    <property type="entry name" value="TRANS-GOLGI PROTEIN GMX33"/>
    <property type="match status" value="1"/>
</dbReference>
<evidence type="ECO:0000256" key="3">
    <source>
        <dbReference type="ARBA" id="ARBA00023121"/>
    </source>
</evidence>
<name>A0ABW0WWE4_9ACTN</name>
<evidence type="ECO:0000313" key="5">
    <source>
        <dbReference type="EMBL" id="MFC5662592.1"/>
    </source>
</evidence>
<comment type="subcellular location">
    <subcellularLocation>
        <location evidence="1">Golgi apparatus membrane</location>
        <topology evidence="1">Peripheral membrane protein</topology>
        <orientation evidence="1">Cytoplasmic side</orientation>
    </subcellularLocation>
</comment>
<proteinExistence type="predicted"/>
<evidence type="ECO:0000313" key="6">
    <source>
        <dbReference type="Proteomes" id="UP001595975"/>
    </source>
</evidence>
<evidence type="ECO:0000256" key="4">
    <source>
        <dbReference type="ARBA" id="ARBA00023136"/>
    </source>
</evidence>
<dbReference type="Proteomes" id="UP001595975">
    <property type="component" value="Unassembled WGS sequence"/>
</dbReference>
<dbReference type="EMBL" id="JBHSOF010000005">
    <property type="protein sequence ID" value="MFC5662592.1"/>
    <property type="molecule type" value="Genomic_DNA"/>
</dbReference>
<organism evidence="5 6">
    <name type="scientific">Kitasatospora misakiensis</name>
    <dbReference type="NCBI Taxonomy" id="67330"/>
    <lineage>
        <taxon>Bacteria</taxon>
        <taxon>Bacillati</taxon>
        <taxon>Actinomycetota</taxon>
        <taxon>Actinomycetes</taxon>
        <taxon>Kitasatosporales</taxon>
        <taxon>Streptomycetaceae</taxon>
        <taxon>Kitasatospora</taxon>
    </lineage>
</organism>
<keyword evidence="6" id="KW-1185">Reference proteome</keyword>
<evidence type="ECO:0000256" key="1">
    <source>
        <dbReference type="ARBA" id="ARBA00004255"/>
    </source>
</evidence>
<protein>
    <submittedName>
        <fullName evidence="5">GPP34 family phosphoprotein</fullName>
    </submittedName>
</protein>
<reference evidence="6" key="1">
    <citation type="journal article" date="2019" name="Int. J. Syst. Evol. Microbiol.">
        <title>The Global Catalogue of Microorganisms (GCM) 10K type strain sequencing project: providing services to taxonomists for standard genome sequencing and annotation.</title>
        <authorList>
            <consortium name="The Broad Institute Genomics Platform"/>
            <consortium name="The Broad Institute Genome Sequencing Center for Infectious Disease"/>
            <person name="Wu L."/>
            <person name="Ma J."/>
        </authorList>
    </citation>
    <scope>NUCLEOTIDE SEQUENCE [LARGE SCALE GENOMIC DNA]</scope>
    <source>
        <strain evidence="6">CGMCC 4.1437</strain>
    </source>
</reference>
<gene>
    <name evidence="5" type="ORF">ACFP3U_06295</name>
</gene>
<evidence type="ECO:0000256" key="2">
    <source>
        <dbReference type="ARBA" id="ARBA00023034"/>
    </source>
</evidence>
<sequence length="224" mass="23793">MHVTLAEEIMLLSLDDESGQAKGNWAVGWIIAGGLLLELATAERVRVDDGRVEVIDTSSTGDALLDGSLEKVAAWAGSTKAATVTAWLRKDQLKCVEATLESLRARGIVTEERHRVLGLFPVRRYPEADGTVERELRERLTAVVLEDAEPDARTAGLIGLLHGARLYDLAFPGRPRTEVEPRMAAIAEGQWAAETVRAAITATQAAIIAATTAATAAAASAAVS</sequence>
<dbReference type="PANTHER" id="PTHR12704:SF2">
    <property type="entry name" value="GOLGI PHOSPHOPROTEIN 3 HOMOLOG SAURON"/>
    <property type="match status" value="1"/>
</dbReference>